<feature type="domain" description="USP" evidence="1">
    <location>
        <begin position="20"/>
        <end position="320"/>
    </location>
</feature>
<name>A0A8B9L3J5_ASTMX</name>
<dbReference type="GO" id="GO:0004843">
    <property type="term" value="F:cysteine-type deubiquitinase activity"/>
    <property type="evidence" value="ECO:0007669"/>
    <property type="project" value="InterPro"/>
</dbReference>
<evidence type="ECO:0000313" key="2">
    <source>
        <dbReference type="Ensembl" id="ENSAMXP00005046613.1"/>
    </source>
</evidence>
<dbReference type="PANTHER" id="PTHR24006">
    <property type="entry name" value="UBIQUITIN CARBOXYL-TERMINAL HYDROLASE"/>
    <property type="match status" value="1"/>
</dbReference>
<evidence type="ECO:0000313" key="3">
    <source>
        <dbReference type="Proteomes" id="UP000694621"/>
    </source>
</evidence>
<dbReference type="InterPro" id="IPR038765">
    <property type="entry name" value="Papain-like_cys_pep_sf"/>
</dbReference>
<dbReference type="OMA" id="EHATENM"/>
<dbReference type="InterPro" id="IPR001394">
    <property type="entry name" value="Peptidase_C19_UCH"/>
</dbReference>
<dbReference type="InterPro" id="IPR028889">
    <property type="entry name" value="USP"/>
</dbReference>
<dbReference type="AlphaFoldDB" id="A0A8B9L3J5"/>
<dbReference type="Ensembl" id="ENSAMXT00005050634.1">
    <property type="protein sequence ID" value="ENSAMXP00005046613.1"/>
    <property type="gene ID" value="ENSAMXG00005021458.1"/>
</dbReference>
<dbReference type="InterPro" id="IPR050164">
    <property type="entry name" value="Peptidase_C19"/>
</dbReference>
<dbReference type="SUPFAM" id="SSF54001">
    <property type="entry name" value="Cysteine proteinases"/>
    <property type="match status" value="1"/>
</dbReference>
<dbReference type="GO" id="GO:0005634">
    <property type="term" value="C:nucleus"/>
    <property type="evidence" value="ECO:0007669"/>
    <property type="project" value="TreeGrafter"/>
</dbReference>
<sequence>MGISCTRSAMYVYCRSLAVRGLSNWGLSCCINALLQSFSATPELFNLLNRWLPPDDFRDHCNVPLELKSVLYAMRDQLQPAPHRDFLNCLHHNSIHCFTQHDADEVFHIILNLIKKQMPDQDLAAEIHNLFKIVMEGQIKCLKCAYVHHIPNFSLSLPLHLSEQNNTLEQCIQAFFKMQPLDGSEQFWCDRCDEKRPVAQGLKIVSLPSILCIHLKRFRNDSGSIRKLNCRVTFPESFSTDILTEHATENMLKGMYTLYAVIVHSGSTHFGHYTAYICSPKNCTWYYTDDSHVRQASWKDVQQTYEGRSGTAYMLLYRRSSSEALQDSPE</sequence>
<dbReference type="GO" id="GO:0016579">
    <property type="term" value="P:protein deubiquitination"/>
    <property type="evidence" value="ECO:0007669"/>
    <property type="project" value="InterPro"/>
</dbReference>
<organism evidence="2 3">
    <name type="scientific">Astyanax mexicanus</name>
    <name type="common">Blind cave fish</name>
    <name type="synonym">Astyanax fasciatus mexicanus</name>
    <dbReference type="NCBI Taxonomy" id="7994"/>
    <lineage>
        <taxon>Eukaryota</taxon>
        <taxon>Metazoa</taxon>
        <taxon>Chordata</taxon>
        <taxon>Craniata</taxon>
        <taxon>Vertebrata</taxon>
        <taxon>Euteleostomi</taxon>
        <taxon>Actinopterygii</taxon>
        <taxon>Neopterygii</taxon>
        <taxon>Teleostei</taxon>
        <taxon>Ostariophysi</taxon>
        <taxon>Characiformes</taxon>
        <taxon>Characoidei</taxon>
        <taxon>Acestrorhamphidae</taxon>
        <taxon>Acestrorhamphinae</taxon>
        <taxon>Astyanax</taxon>
    </lineage>
</organism>
<reference evidence="2" key="1">
    <citation type="submission" date="2025-08" db="UniProtKB">
        <authorList>
            <consortium name="Ensembl"/>
        </authorList>
    </citation>
    <scope>IDENTIFICATION</scope>
</reference>
<dbReference type="PANTHER" id="PTHR24006:SF796">
    <property type="entry name" value="UBL CARBOXYL-TERMINAL HYDROLASE 18-RELATED"/>
    <property type="match status" value="1"/>
</dbReference>
<gene>
    <name evidence="2" type="primary">usp18</name>
</gene>
<dbReference type="PROSITE" id="PS00973">
    <property type="entry name" value="USP_2"/>
    <property type="match status" value="1"/>
</dbReference>
<dbReference type="PROSITE" id="PS50235">
    <property type="entry name" value="USP_3"/>
    <property type="match status" value="1"/>
</dbReference>
<dbReference type="FunFam" id="3.90.70.10:FF:000167">
    <property type="entry name" value="Ubiquitin specific peptidase 18"/>
    <property type="match status" value="1"/>
</dbReference>
<dbReference type="Gene3D" id="3.90.70.10">
    <property type="entry name" value="Cysteine proteinases"/>
    <property type="match status" value="1"/>
</dbReference>
<protein>
    <submittedName>
        <fullName evidence="2">Ubiquitin specific peptidase 18</fullName>
    </submittedName>
</protein>
<dbReference type="Pfam" id="PF00443">
    <property type="entry name" value="UCH"/>
    <property type="match status" value="1"/>
</dbReference>
<dbReference type="Proteomes" id="UP000694621">
    <property type="component" value="Unplaced"/>
</dbReference>
<dbReference type="InterPro" id="IPR018200">
    <property type="entry name" value="USP_CS"/>
</dbReference>
<dbReference type="GO" id="GO:0005829">
    <property type="term" value="C:cytosol"/>
    <property type="evidence" value="ECO:0007669"/>
    <property type="project" value="TreeGrafter"/>
</dbReference>
<evidence type="ECO:0000259" key="1">
    <source>
        <dbReference type="PROSITE" id="PS50235"/>
    </source>
</evidence>
<accession>A0A8B9L3J5</accession>
<proteinExistence type="predicted"/>